<dbReference type="Pfam" id="PF02518">
    <property type="entry name" value="HATPase_c"/>
    <property type="match status" value="1"/>
</dbReference>
<keyword evidence="18" id="KW-0472">Membrane</keyword>
<evidence type="ECO:0000313" key="21">
    <source>
        <dbReference type="Proteomes" id="UP000625735"/>
    </source>
</evidence>
<evidence type="ECO:0000313" key="20">
    <source>
        <dbReference type="EMBL" id="GGD20990.1"/>
    </source>
</evidence>
<dbReference type="PROSITE" id="PS50005">
    <property type="entry name" value="TPR"/>
    <property type="match status" value="1"/>
</dbReference>
<dbReference type="InterPro" id="IPR003594">
    <property type="entry name" value="HATPase_dom"/>
</dbReference>
<dbReference type="InterPro" id="IPR005467">
    <property type="entry name" value="His_kinase_dom"/>
</dbReference>
<dbReference type="AlphaFoldDB" id="A0A916XY52"/>
<evidence type="ECO:0000256" key="14">
    <source>
        <dbReference type="ARBA" id="ARBA00024827"/>
    </source>
</evidence>
<evidence type="ECO:0000256" key="18">
    <source>
        <dbReference type="SAM" id="Phobius"/>
    </source>
</evidence>
<dbReference type="EC" id="2.7.13.3" evidence="4"/>
<reference evidence="20" key="2">
    <citation type="submission" date="2020-09" db="EMBL/GenBank/DDBJ databases">
        <authorList>
            <person name="Sun Q."/>
            <person name="Zhou Y."/>
        </authorList>
    </citation>
    <scope>NUCLEOTIDE SEQUENCE</scope>
    <source>
        <strain evidence="20">CGMCC 1.12506</strain>
    </source>
</reference>
<dbReference type="InterPro" id="IPR011990">
    <property type="entry name" value="TPR-like_helical_dom_sf"/>
</dbReference>
<dbReference type="InterPro" id="IPR019734">
    <property type="entry name" value="TPR_rpt"/>
</dbReference>
<feature type="repeat" description="TPR" evidence="16">
    <location>
        <begin position="199"/>
        <end position="232"/>
    </location>
</feature>
<name>A0A916XY52_9FLAO</name>
<evidence type="ECO:0000256" key="2">
    <source>
        <dbReference type="ARBA" id="ARBA00001966"/>
    </source>
</evidence>
<evidence type="ECO:0000256" key="11">
    <source>
        <dbReference type="ARBA" id="ARBA00023004"/>
    </source>
</evidence>
<evidence type="ECO:0000256" key="9">
    <source>
        <dbReference type="ARBA" id="ARBA00022723"/>
    </source>
</evidence>
<evidence type="ECO:0000256" key="3">
    <source>
        <dbReference type="ARBA" id="ARBA00004496"/>
    </source>
</evidence>
<dbReference type="InterPro" id="IPR011712">
    <property type="entry name" value="Sig_transdc_His_kin_sub3_dim/P"/>
</dbReference>
<organism evidence="20 21">
    <name type="scientific">Flavobacterium orientale</name>
    <dbReference type="NCBI Taxonomy" id="1756020"/>
    <lineage>
        <taxon>Bacteria</taxon>
        <taxon>Pseudomonadati</taxon>
        <taxon>Bacteroidota</taxon>
        <taxon>Flavobacteriia</taxon>
        <taxon>Flavobacteriales</taxon>
        <taxon>Flavobacteriaceae</taxon>
        <taxon>Flavobacterium</taxon>
    </lineage>
</organism>
<evidence type="ECO:0000256" key="5">
    <source>
        <dbReference type="ARBA" id="ARBA00017322"/>
    </source>
</evidence>
<dbReference type="PROSITE" id="PS50109">
    <property type="entry name" value="HIS_KIN"/>
    <property type="match status" value="1"/>
</dbReference>
<keyword evidence="6" id="KW-0004">4Fe-4S</keyword>
<comment type="catalytic activity">
    <reaction evidence="1">
        <text>ATP + protein L-histidine = ADP + protein N-phospho-L-histidine.</text>
        <dbReference type="EC" id="2.7.13.3"/>
    </reaction>
</comment>
<dbReference type="Pfam" id="PF07730">
    <property type="entry name" value="HisKA_3"/>
    <property type="match status" value="1"/>
</dbReference>
<keyword evidence="21" id="KW-1185">Reference proteome</keyword>
<feature type="domain" description="Histidine kinase" evidence="19">
    <location>
        <begin position="596"/>
        <end position="683"/>
    </location>
</feature>
<evidence type="ECO:0000256" key="17">
    <source>
        <dbReference type="SAM" id="Coils"/>
    </source>
</evidence>
<keyword evidence="13" id="KW-0411">Iron-sulfur</keyword>
<comment type="cofactor">
    <cofactor evidence="2">
        <name>[4Fe-4S] cluster</name>
        <dbReference type="ChEBI" id="CHEBI:49883"/>
    </cofactor>
</comment>
<keyword evidence="16" id="KW-0802">TPR repeat</keyword>
<comment type="caution">
    <text evidence="20">The sequence shown here is derived from an EMBL/GenBank/DDBJ whole genome shotgun (WGS) entry which is preliminary data.</text>
</comment>
<evidence type="ECO:0000256" key="10">
    <source>
        <dbReference type="ARBA" id="ARBA00022777"/>
    </source>
</evidence>
<feature type="transmembrane region" description="Helical" evidence="18">
    <location>
        <begin position="428"/>
        <end position="445"/>
    </location>
</feature>
<reference evidence="20" key="1">
    <citation type="journal article" date="2014" name="Int. J. Syst. Evol. Microbiol.">
        <title>Complete genome sequence of Corynebacterium casei LMG S-19264T (=DSM 44701T), isolated from a smear-ripened cheese.</title>
        <authorList>
            <consortium name="US DOE Joint Genome Institute (JGI-PGF)"/>
            <person name="Walter F."/>
            <person name="Albersmeier A."/>
            <person name="Kalinowski J."/>
            <person name="Ruckert C."/>
        </authorList>
    </citation>
    <scope>NUCLEOTIDE SEQUENCE</scope>
    <source>
        <strain evidence="20">CGMCC 1.12506</strain>
    </source>
</reference>
<comment type="function">
    <text evidence="14">Member of the two-component regulatory system NreB/NreC involved in the control of dissimilatory nitrate/nitrite reduction in response to oxygen. NreB functions as a direct oxygen sensor histidine kinase which is autophosphorylated, in the absence of oxygen, probably at the conserved histidine residue, and transfers its phosphate group probably to a conserved aspartate residue of NreC. NreB/NreC activates the expression of the nitrate (narGHJI) and nitrite (nir) reductase operons, as well as the putative nitrate transporter gene narT.</text>
</comment>
<keyword evidence="18" id="KW-0812">Transmembrane</keyword>
<dbReference type="GO" id="GO:0016020">
    <property type="term" value="C:membrane"/>
    <property type="evidence" value="ECO:0007669"/>
    <property type="project" value="InterPro"/>
</dbReference>
<keyword evidence="12" id="KW-0902">Two-component regulatory system</keyword>
<protein>
    <recommendedName>
        <fullName evidence="5">Oxygen sensor histidine kinase NreB</fullName>
        <ecNumber evidence="4">2.7.13.3</ecNumber>
    </recommendedName>
    <alternativeName>
        <fullName evidence="15">Nitrogen regulation protein B</fullName>
    </alternativeName>
</protein>
<dbReference type="EMBL" id="BMFG01000003">
    <property type="protein sequence ID" value="GGD20990.1"/>
    <property type="molecule type" value="Genomic_DNA"/>
</dbReference>
<dbReference type="GO" id="GO:0046872">
    <property type="term" value="F:metal ion binding"/>
    <property type="evidence" value="ECO:0007669"/>
    <property type="project" value="UniProtKB-KW"/>
</dbReference>
<dbReference type="SMART" id="SM00028">
    <property type="entry name" value="TPR"/>
    <property type="match status" value="5"/>
</dbReference>
<dbReference type="Gene3D" id="1.20.5.1930">
    <property type="match status" value="1"/>
</dbReference>
<proteinExistence type="predicted"/>
<dbReference type="PANTHER" id="PTHR24421">
    <property type="entry name" value="NITRATE/NITRITE SENSOR PROTEIN NARX-RELATED"/>
    <property type="match status" value="1"/>
</dbReference>
<dbReference type="InterPro" id="IPR036890">
    <property type="entry name" value="HATPase_C_sf"/>
</dbReference>
<dbReference type="InterPro" id="IPR004358">
    <property type="entry name" value="Sig_transdc_His_kin-like_C"/>
</dbReference>
<comment type="subcellular location">
    <subcellularLocation>
        <location evidence="3">Cytoplasm</location>
    </subcellularLocation>
</comment>
<evidence type="ECO:0000256" key="12">
    <source>
        <dbReference type="ARBA" id="ARBA00023012"/>
    </source>
</evidence>
<dbReference type="GO" id="GO:0051539">
    <property type="term" value="F:4 iron, 4 sulfur cluster binding"/>
    <property type="evidence" value="ECO:0007669"/>
    <property type="project" value="UniProtKB-KW"/>
</dbReference>
<dbReference type="InterPro" id="IPR050482">
    <property type="entry name" value="Sensor_HK_TwoCompSys"/>
</dbReference>
<dbReference type="PANTHER" id="PTHR24421:SF59">
    <property type="entry name" value="OXYGEN SENSOR HISTIDINE KINASE NREB"/>
    <property type="match status" value="1"/>
</dbReference>
<evidence type="ECO:0000256" key="7">
    <source>
        <dbReference type="ARBA" id="ARBA00022490"/>
    </source>
</evidence>
<feature type="coiled-coil region" evidence="17">
    <location>
        <begin position="524"/>
        <end position="551"/>
    </location>
</feature>
<accession>A0A916XY52</accession>
<dbReference type="GO" id="GO:0005737">
    <property type="term" value="C:cytoplasm"/>
    <property type="evidence" value="ECO:0007669"/>
    <property type="project" value="UniProtKB-SubCell"/>
</dbReference>
<evidence type="ECO:0000256" key="6">
    <source>
        <dbReference type="ARBA" id="ARBA00022485"/>
    </source>
</evidence>
<gene>
    <name evidence="20" type="ORF">GCM10011343_09330</name>
</gene>
<dbReference type="SUPFAM" id="SSF55874">
    <property type="entry name" value="ATPase domain of HSP90 chaperone/DNA topoisomerase II/histidine kinase"/>
    <property type="match status" value="1"/>
</dbReference>
<dbReference type="GO" id="GO:0000155">
    <property type="term" value="F:phosphorelay sensor kinase activity"/>
    <property type="evidence" value="ECO:0007669"/>
    <property type="project" value="InterPro"/>
</dbReference>
<feature type="coiled-coil region" evidence="17">
    <location>
        <begin position="407"/>
        <end position="470"/>
    </location>
</feature>
<keyword evidence="18" id="KW-1133">Transmembrane helix</keyword>
<dbReference type="Proteomes" id="UP000625735">
    <property type="component" value="Unassembled WGS sequence"/>
</dbReference>
<evidence type="ECO:0000256" key="8">
    <source>
        <dbReference type="ARBA" id="ARBA00022679"/>
    </source>
</evidence>
<keyword evidence="17" id="KW-0175">Coiled coil</keyword>
<keyword evidence="8" id="KW-0808">Transferase</keyword>
<evidence type="ECO:0000256" key="1">
    <source>
        <dbReference type="ARBA" id="ARBA00000085"/>
    </source>
</evidence>
<evidence type="ECO:0000256" key="13">
    <source>
        <dbReference type="ARBA" id="ARBA00023014"/>
    </source>
</evidence>
<dbReference type="CDD" id="cd16917">
    <property type="entry name" value="HATPase_UhpB-NarQ-NarX-like"/>
    <property type="match status" value="1"/>
</dbReference>
<dbReference type="PRINTS" id="PR00344">
    <property type="entry name" value="BCTRLSENSOR"/>
</dbReference>
<dbReference type="SMART" id="SM00387">
    <property type="entry name" value="HATPase_c"/>
    <property type="match status" value="1"/>
</dbReference>
<evidence type="ECO:0000256" key="16">
    <source>
        <dbReference type="PROSITE-ProRule" id="PRU00339"/>
    </source>
</evidence>
<keyword evidence="9" id="KW-0479">Metal-binding</keyword>
<evidence type="ECO:0000256" key="4">
    <source>
        <dbReference type="ARBA" id="ARBA00012438"/>
    </source>
</evidence>
<evidence type="ECO:0000256" key="15">
    <source>
        <dbReference type="ARBA" id="ARBA00030800"/>
    </source>
</evidence>
<dbReference type="GO" id="GO:0046983">
    <property type="term" value="F:protein dimerization activity"/>
    <property type="evidence" value="ECO:0007669"/>
    <property type="project" value="InterPro"/>
</dbReference>
<keyword evidence="10" id="KW-0418">Kinase</keyword>
<dbReference type="SUPFAM" id="SSF48452">
    <property type="entry name" value="TPR-like"/>
    <property type="match status" value="2"/>
</dbReference>
<dbReference type="Gene3D" id="1.25.40.10">
    <property type="entry name" value="Tetratricopeptide repeat domain"/>
    <property type="match status" value="2"/>
</dbReference>
<dbReference type="Pfam" id="PF13424">
    <property type="entry name" value="TPR_12"/>
    <property type="match status" value="1"/>
</dbReference>
<dbReference type="Gene3D" id="3.30.565.10">
    <property type="entry name" value="Histidine kinase-like ATPase, C-terminal domain"/>
    <property type="match status" value="1"/>
</dbReference>
<keyword evidence="11" id="KW-0408">Iron</keyword>
<keyword evidence="7" id="KW-0963">Cytoplasm</keyword>
<evidence type="ECO:0000259" key="19">
    <source>
        <dbReference type="PROSITE" id="PS50109"/>
    </source>
</evidence>
<sequence length="690" mass="79526">MIQTSEILKRFFFISILLLFVYSCKEFSNRPHNSDALQDSIQLYIGKANDFTKSDDEVVAYLDKASSFIKSQERDSIYFINKFYVAFIYDNVGKSDQFKNIMLEVVEEATKENDSVNLARAYSYIGEYYSGRMVMDSAVMNFQQAEKIFFKLKDNLGVGRMQVKMSLSKYKVRDYLGSEKSAVAALTYIRLENNKLLEYEANNLLGITCIEIKDFDKAKEYFEKSLKIATEVELNTLGQYQTKAISLNNLGLVNFKTNNFREALYFFNQAIVEPDLFQEHPSLYAIILDNKAKSEFKMGDFSNLPKAFHKALHIKNGFQLIPEVVSSKINLSEYYEKTGQADSAKYYAREAYKIAKNSNILNLQLLAIDQLSNVEPENENAYSKEYIKLSDSLLAAERKVSEKFARIEFETDEIMRQKEQLAIQNRNIIFFSLLSLFIVGLLYIIRDQRNRNAQLRLREAQQRANEEIYNLMLSQQKKLDDVVIKEKQRIAQELHDGVLGRLFGTRLNLDSLNKKNDEKAIQNRDHYISELKNIEQDIREISHELNREKFALVNNFVSILNNLFEEQKTISEAVLQTKIDTTINWTKVDNTVKINLYRIVQESLQNINKYANAKTIIVNLLRDNDVMNLTIQDDGQGFDVSKKSKGIGLQNLESRVNSCGGTIMIKSAKGAGATIEIMMPYEIPVKNNQL</sequence>